<reference evidence="1 2" key="1">
    <citation type="submission" date="2016-10" db="EMBL/GenBank/DDBJ databases">
        <authorList>
            <person name="de Groot N.N."/>
        </authorList>
    </citation>
    <scope>NUCLEOTIDE SEQUENCE [LARGE SCALE GENOMIC DNA]</scope>
    <source>
        <strain evidence="1 2">MP1X4</strain>
    </source>
</reference>
<organism evidence="1 2">
    <name type="scientific">Mucilaginibacter mallensis</name>
    <dbReference type="NCBI Taxonomy" id="652787"/>
    <lineage>
        <taxon>Bacteria</taxon>
        <taxon>Pseudomonadati</taxon>
        <taxon>Bacteroidota</taxon>
        <taxon>Sphingobacteriia</taxon>
        <taxon>Sphingobacteriales</taxon>
        <taxon>Sphingobacteriaceae</taxon>
        <taxon>Mucilaginibacter</taxon>
    </lineage>
</organism>
<accession>A0A1H1U3R4</accession>
<proteinExistence type="predicted"/>
<sequence>MNNSISLPKKSQQYFLLLAVLLITSQCLLLPAKGFCQKMADPKLEKMPVELEKDYALSALPPHLRKEATVYLLDPAKGYYIAQKGTNGFVCFITRTEWEWGEFRKDLTMPISFDAAGTKAIFPVYQAVAAMRASGKFTAKQIKDIVIDRIRKGVYKAPSRPL</sequence>
<dbReference type="STRING" id="652787.SAMN05216490_1582"/>
<dbReference type="AlphaFoldDB" id="A0A1H1U3R4"/>
<evidence type="ECO:0000313" key="1">
    <source>
        <dbReference type="EMBL" id="SDS66993.1"/>
    </source>
</evidence>
<dbReference type="Proteomes" id="UP000199679">
    <property type="component" value="Chromosome I"/>
</dbReference>
<dbReference type="OrthoDB" id="8072835at2"/>
<protein>
    <submittedName>
        <fullName evidence="1">Uncharacterized protein</fullName>
    </submittedName>
</protein>
<gene>
    <name evidence="1" type="ORF">SAMN05216490_1582</name>
</gene>
<evidence type="ECO:0000313" key="2">
    <source>
        <dbReference type="Proteomes" id="UP000199679"/>
    </source>
</evidence>
<dbReference type="EMBL" id="LT629740">
    <property type="protein sequence ID" value="SDS66993.1"/>
    <property type="molecule type" value="Genomic_DNA"/>
</dbReference>
<dbReference type="RefSeq" id="WP_157682076.1">
    <property type="nucleotide sequence ID" value="NZ_LT629740.1"/>
</dbReference>
<keyword evidence="2" id="KW-1185">Reference proteome</keyword>
<name>A0A1H1U3R4_MUCMA</name>